<evidence type="ECO:0000313" key="1">
    <source>
        <dbReference type="EMBL" id="CAF1588454.1"/>
    </source>
</evidence>
<dbReference type="EMBL" id="CAJNOU010021814">
    <property type="protein sequence ID" value="CAF1588454.1"/>
    <property type="molecule type" value="Genomic_DNA"/>
</dbReference>
<organism evidence="1 2">
    <name type="scientific">Rotaria sordida</name>
    <dbReference type="NCBI Taxonomy" id="392033"/>
    <lineage>
        <taxon>Eukaryota</taxon>
        <taxon>Metazoa</taxon>
        <taxon>Spiralia</taxon>
        <taxon>Gnathifera</taxon>
        <taxon>Rotifera</taxon>
        <taxon>Eurotatoria</taxon>
        <taxon>Bdelloidea</taxon>
        <taxon>Philodinida</taxon>
        <taxon>Philodinidae</taxon>
        <taxon>Rotaria</taxon>
    </lineage>
</organism>
<evidence type="ECO:0000313" key="2">
    <source>
        <dbReference type="Proteomes" id="UP000663889"/>
    </source>
</evidence>
<sequence>THLPLDKQFRAAAVAAANAAASDEPTFTDALDDEIRQITIGKDNQSKLTST</sequence>
<dbReference type="Proteomes" id="UP000663889">
    <property type="component" value="Unassembled WGS sequence"/>
</dbReference>
<comment type="caution">
    <text evidence="1">The sequence shown here is derived from an EMBL/GenBank/DDBJ whole genome shotgun (WGS) entry which is preliminary data.</text>
</comment>
<accession>A0A815ZZ85</accession>
<name>A0A815ZZ85_9BILA</name>
<feature type="non-terminal residue" evidence="1">
    <location>
        <position position="51"/>
    </location>
</feature>
<gene>
    <name evidence="1" type="ORF">SEV965_LOCUS40071</name>
</gene>
<reference evidence="1" key="1">
    <citation type="submission" date="2021-02" db="EMBL/GenBank/DDBJ databases">
        <authorList>
            <person name="Nowell W R."/>
        </authorList>
    </citation>
    <scope>NUCLEOTIDE SEQUENCE</scope>
</reference>
<dbReference type="AlphaFoldDB" id="A0A815ZZ85"/>
<feature type="non-terminal residue" evidence="1">
    <location>
        <position position="1"/>
    </location>
</feature>
<protein>
    <submittedName>
        <fullName evidence="1">Uncharacterized protein</fullName>
    </submittedName>
</protein>
<proteinExistence type="predicted"/>